<gene>
    <name evidence="6" type="ORF">HF521_002556</name>
</gene>
<dbReference type="OrthoDB" id="270720at2759"/>
<protein>
    <recommendedName>
        <fullName evidence="4">MORN repeat-containing protein 3</fullName>
    </recommendedName>
</protein>
<dbReference type="SMART" id="SM00698">
    <property type="entry name" value="MORN"/>
    <property type="match status" value="6"/>
</dbReference>
<evidence type="ECO:0000256" key="2">
    <source>
        <dbReference type="ARBA" id="ARBA00022737"/>
    </source>
</evidence>
<dbReference type="GO" id="GO:0001669">
    <property type="term" value="C:acrosomal vesicle"/>
    <property type="evidence" value="ECO:0007669"/>
    <property type="project" value="UniProtKB-SubCell"/>
</dbReference>
<comment type="caution">
    <text evidence="6">The sequence shown here is derived from an EMBL/GenBank/DDBJ whole genome shotgun (WGS) entry which is preliminary data.</text>
</comment>
<reference evidence="6" key="1">
    <citation type="submission" date="2020-08" db="EMBL/GenBank/DDBJ databases">
        <title>Chromosome-level assembly of Southern catfish (Silurus meridionalis) provides insights into visual adaptation to the nocturnal and benthic lifestyles.</title>
        <authorList>
            <person name="Zhang Y."/>
            <person name="Wang D."/>
            <person name="Peng Z."/>
        </authorList>
    </citation>
    <scope>NUCLEOTIDE SEQUENCE</scope>
    <source>
        <strain evidence="6">SWU-2019-XX</strain>
        <tissue evidence="6">Muscle</tissue>
    </source>
</reference>
<dbReference type="EMBL" id="JABFDY010000011">
    <property type="protein sequence ID" value="KAF7701391.1"/>
    <property type="molecule type" value="Genomic_DNA"/>
</dbReference>
<keyword evidence="3" id="KW-0968">Cytoplasmic vesicle</keyword>
<dbReference type="Proteomes" id="UP000606274">
    <property type="component" value="Unassembled WGS sequence"/>
</dbReference>
<accession>A0A8T0B4V5</accession>
<evidence type="ECO:0000256" key="4">
    <source>
        <dbReference type="ARBA" id="ARBA00039854"/>
    </source>
</evidence>
<evidence type="ECO:0000313" key="7">
    <source>
        <dbReference type="Proteomes" id="UP000606274"/>
    </source>
</evidence>
<keyword evidence="7" id="KW-1185">Reference proteome</keyword>
<dbReference type="SUPFAM" id="SSF82185">
    <property type="entry name" value="Histone H3 K4-specific methyltransferase SET7/9 N-terminal domain"/>
    <property type="match status" value="2"/>
</dbReference>
<dbReference type="PANTHER" id="PTHR46511">
    <property type="entry name" value="MORN REPEAT-CONTAINING PROTEIN 3"/>
    <property type="match status" value="1"/>
</dbReference>
<evidence type="ECO:0000256" key="5">
    <source>
        <dbReference type="ARBA" id="ARBA00045851"/>
    </source>
</evidence>
<evidence type="ECO:0000313" key="6">
    <source>
        <dbReference type="EMBL" id="KAF7701391.1"/>
    </source>
</evidence>
<name>A0A8T0B4V5_SILME</name>
<dbReference type="Gene3D" id="2.20.110.10">
    <property type="entry name" value="Histone H3 K4-specific methyltransferase SET7/9 N-terminal domain"/>
    <property type="match status" value="3"/>
</dbReference>
<sequence length="240" mass="28153">MPFLKKPRETESLVKIADKKAQKNGIRHTVFSANGDKYTGEWRANLRHGQGTQVWKRSGVMYEGEWEQDLRHGYGLLSKLQPSTNEYVKVYLGSWRNDKKEGFGTRYYSSSARYEGEWVQNERSMGRMKYENGDVYEGEWLRDKPHGQGTLWLANGNRYEGSWTDGKKHGHGRFFYTDRGQLYQGFWVDDVPRCGTVCDYNKKNAHTPTLYPIPPVMLQDVRSVLTEEHRRFCSNREDYK</sequence>
<proteinExistence type="predicted"/>
<evidence type="ECO:0000256" key="1">
    <source>
        <dbReference type="ARBA" id="ARBA00004218"/>
    </source>
</evidence>
<dbReference type="InterPro" id="IPR052472">
    <property type="entry name" value="MORN3"/>
</dbReference>
<organism evidence="6 7">
    <name type="scientific">Silurus meridionalis</name>
    <name type="common">Southern catfish</name>
    <name type="synonym">Silurus soldatovi meridionalis</name>
    <dbReference type="NCBI Taxonomy" id="175797"/>
    <lineage>
        <taxon>Eukaryota</taxon>
        <taxon>Metazoa</taxon>
        <taxon>Chordata</taxon>
        <taxon>Craniata</taxon>
        <taxon>Vertebrata</taxon>
        <taxon>Euteleostomi</taxon>
        <taxon>Actinopterygii</taxon>
        <taxon>Neopterygii</taxon>
        <taxon>Teleostei</taxon>
        <taxon>Ostariophysi</taxon>
        <taxon>Siluriformes</taxon>
        <taxon>Siluridae</taxon>
        <taxon>Silurus</taxon>
    </lineage>
</organism>
<dbReference type="InterPro" id="IPR003409">
    <property type="entry name" value="MORN"/>
</dbReference>
<keyword evidence="2" id="KW-0677">Repeat</keyword>
<comment type="function">
    <text evidence="5">Assembles a suppression complex (suppresome) by tethering SIRT1 and MDM2 to regulate composite modifications of p53/TP53. Confers both deacetylation-mediated functional inactivation, by SIRT1, and ubiquitination-dependent degradation, by MDM2, of p53/TP53, promoting a proliferative and cell survival behaviors. May play a role in the regulation of spermatogenesis.</text>
</comment>
<evidence type="ECO:0000256" key="3">
    <source>
        <dbReference type="ARBA" id="ARBA00023329"/>
    </source>
</evidence>
<comment type="subcellular location">
    <subcellularLocation>
        <location evidence="1">Cytoplasmic vesicle</location>
        <location evidence="1">Secretory vesicle</location>
        <location evidence="1">Acrosome</location>
    </subcellularLocation>
</comment>
<dbReference type="AlphaFoldDB" id="A0A8T0B4V5"/>
<dbReference type="PANTHER" id="PTHR46511:SF1">
    <property type="entry name" value="MORN REPEAT-CONTAINING PROTEIN 3"/>
    <property type="match status" value="1"/>
</dbReference>
<dbReference type="Pfam" id="PF02493">
    <property type="entry name" value="MORN"/>
    <property type="match status" value="6"/>
</dbReference>